<reference evidence="2 3" key="1">
    <citation type="journal article" date="2024" name="Front Chem Biol">
        <title>Unveiling the potential of Daldinia eschscholtzii MFLUCC 19-0629 through bioactivity and bioinformatics studies for enhanced sustainable agriculture production.</title>
        <authorList>
            <person name="Brooks S."/>
            <person name="Weaver J.A."/>
            <person name="Klomchit A."/>
            <person name="Alharthi S.A."/>
            <person name="Onlamun T."/>
            <person name="Nurani R."/>
            <person name="Vong T.K."/>
            <person name="Alberti F."/>
            <person name="Greco C."/>
        </authorList>
    </citation>
    <scope>NUCLEOTIDE SEQUENCE [LARGE SCALE GENOMIC DNA]</scope>
    <source>
        <strain evidence="2">MFLUCC 19-0629</strain>
    </source>
</reference>
<organism evidence="2 3">
    <name type="scientific">Daldinia eschscholtzii</name>
    <dbReference type="NCBI Taxonomy" id="292717"/>
    <lineage>
        <taxon>Eukaryota</taxon>
        <taxon>Fungi</taxon>
        <taxon>Dikarya</taxon>
        <taxon>Ascomycota</taxon>
        <taxon>Pezizomycotina</taxon>
        <taxon>Sordariomycetes</taxon>
        <taxon>Xylariomycetidae</taxon>
        <taxon>Xylariales</taxon>
        <taxon>Hypoxylaceae</taxon>
        <taxon>Daldinia</taxon>
    </lineage>
</organism>
<evidence type="ECO:0000313" key="2">
    <source>
        <dbReference type="EMBL" id="KAK6948067.1"/>
    </source>
</evidence>
<dbReference type="Proteomes" id="UP001369815">
    <property type="component" value="Unassembled WGS sequence"/>
</dbReference>
<sequence length="228" mass="25087">MPVELPVLTIADSAAWSSWLFRSGGTSKGVWLTLAKKSATTPTSLTYAQALDEALCHGWIDGQIRKGDGKTAATSYAQRFTPPRLEREGRITEAGRRVVEAAKAGGRWEAAYAGQATAELPEEFLVAVAAVPAAQATFDRLSRQNCFLMYYRLKSLKTQAGRERRIAAFVDILARGEVPYSRRQSVQSPSLETSSTRKEKKPSVSTYLSQAIRRSERVSQRAGRSSQE</sequence>
<feature type="region of interest" description="Disordered" evidence="1">
    <location>
        <begin position="183"/>
        <end position="228"/>
    </location>
</feature>
<evidence type="ECO:0000256" key="1">
    <source>
        <dbReference type="SAM" id="MobiDB-lite"/>
    </source>
</evidence>
<proteinExistence type="predicted"/>
<gene>
    <name evidence="2" type="ORF">Daesc_009831</name>
</gene>
<comment type="caution">
    <text evidence="2">The sequence shown here is derived from an EMBL/GenBank/DDBJ whole genome shotgun (WGS) entry which is preliminary data.</text>
</comment>
<name>A0AAX6M6U1_9PEZI</name>
<feature type="compositionally biased region" description="Polar residues" evidence="1">
    <location>
        <begin position="183"/>
        <end position="194"/>
    </location>
</feature>
<evidence type="ECO:0008006" key="4">
    <source>
        <dbReference type="Google" id="ProtNLM"/>
    </source>
</evidence>
<dbReference type="Pfam" id="PF13376">
    <property type="entry name" value="OmdA"/>
    <property type="match status" value="1"/>
</dbReference>
<protein>
    <recommendedName>
        <fullName evidence="4">Bacteriocin-protection protein</fullName>
    </recommendedName>
</protein>
<dbReference type="AlphaFoldDB" id="A0AAX6M6U1"/>
<accession>A0AAX6M6U1</accession>
<evidence type="ECO:0000313" key="3">
    <source>
        <dbReference type="Proteomes" id="UP001369815"/>
    </source>
</evidence>
<dbReference type="EMBL" id="JBANMG010000010">
    <property type="protein sequence ID" value="KAK6948067.1"/>
    <property type="molecule type" value="Genomic_DNA"/>
</dbReference>
<keyword evidence="3" id="KW-1185">Reference proteome</keyword>